<dbReference type="CDD" id="cd00874">
    <property type="entry name" value="RNA_Cyclase_Class_II"/>
    <property type="match status" value="1"/>
</dbReference>
<dbReference type="Gene3D" id="3.65.10.20">
    <property type="entry name" value="RNA 3'-terminal phosphate cyclase domain"/>
    <property type="match status" value="1"/>
</dbReference>
<evidence type="ECO:0000313" key="9">
    <source>
        <dbReference type="EMBL" id="HDM36183.1"/>
    </source>
</evidence>
<reference evidence="11 12" key="1">
    <citation type="submission" date="2016-05" db="EMBL/GenBank/DDBJ databases">
        <title>Microbial consortia oxidize butane by reversing methanogenesis.</title>
        <authorList>
            <person name="Laso-Perez R."/>
            <person name="Richter M."/>
            <person name="Wegener G."/>
            <person name="Musat F."/>
        </authorList>
    </citation>
    <scope>NUCLEOTIDE SEQUENCE [LARGE SCALE GENOMIC DNA]</scope>
    <source>
        <strain evidence="11">BOX1</strain>
    </source>
</reference>
<reference evidence="9" key="2">
    <citation type="journal article" date="2020" name="mSystems">
        <title>Genome- and Community-Level Interaction Insights into Carbon Utilization and Element Cycling Functions of Hydrothermarchaeota in Hydrothermal Sediment.</title>
        <authorList>
            <person name="Zhou Z."/>
            <person name="Liu Y."/>
            <person name="Xu W."/>
            <person name="Pan J."/>
            <person name="Luo Z.H."/>
            <person name="Li M."/>
        </authorList>
    </citation>
    <scope>NUCLEOTIDE SEQUENCE [LARGE SCALE GENOMIC DNA]</scope>
    <source>
        <strain evidence="9">HyVt-185</strain>
        <strain evidence="10">HyVt-386</strain>
    </source>
</reference>
<dbReference type="AlphaFoldDB" id="A0A1F2P3C2"/>
<keyword evidence="4 5" id="KW-0547">Nucleotide-binding</keyword>
<dbReference type="STRING" id="1839936.SBU_001385"/>
<evidence type="ECO:0000259" key="8">
    <source>
        <dbReference type="Pfam" id="PF05189"/>
    </source>
</evidence>
<dbReference type="SUPFAM" id="SSF55205">
    <property type="entry name" value="EPT/RTPC-like"/>
    <property type="match status" value="2"/>
</dbReference>
<dbReference type="GO" id="GO:0005524">
    <property type="term" value="F:ATP binding"/>
    <property type="evidence" value="ECO:0007669"/>
    <property type="project" value="UniProtKB-KW"/>
</dbReference>
<dbReference type="EMBL" id="LYOR01000008">
    <property type="protein sequence ID" value="OFV65684.1"/>
    <property type="molecule type" value="Genomic_DNA"/>
</dbReference>
<evidence type="ECO:0000256" key="6">
    <source>
        <dbReference type="NCBIfam" id="TIGR03399"/>
    </source>
</evidence>
<evidence type="ECO:0000256" key="2">
    <source>
        <dbReference type="ARBA" id="ARBA00021428"/>
    </source>
</evidence>
<dbReference type="PANTHER" id="PTHR11096">
    <property type="entry name" value="RNA 3' TERMINAL PHOSPHATE CYCLASE"/>
    <property type="match status" value="1"/>
</dbReference>
<feature type="domain" description="RNA 3'-terminal phosphate cyclase insert" evidence="8">
    <location>
        <begin position="186"/>
        <end position="268"/>
    </location>
</feature>
<keyword evidence="3 5" id="KW-0436">Ligase</keyword>
<feature type="domain" description="RNA 3'-terminal phosphate cyclase" evidence="7">
    <location>
        <begin position="9"/>
        <end position="321"/>
    </location>
</feature>
<dbReference type="PATRIC" id="fig|1839936.3.peg.1406"/>
<dbReference type="Gene3D" id="3.30.360.20">
    <property type="entry name" value="RNA 3'-terminal phosphate cyclase, insert domain"/>
    <property type="match status" value="1"/>
</dbReference>
<dbReference type="Proteomes" id="UP000185779">
    <property type="component" value="Unassembled WGS sequence"/>
</dbReference>
<comment type="caution">
    <text evidence="11">The sequence shown here is derived from an EMBL/GenBank/DDBJ whole genome shotgun (WGS) entry which is preliminary data.</text>
</comment>
<protein>
    <recommendedName>
        <fullName evidence="2 5">RNA 3'-terminal phosphate cyclase</fullName>
        <shortName evidence="5">RNA cyclase</shortName>
        <shortName evidence="5">RNA-3'-phosphate cyclase</shortName>
        <ecNumber evidence="5 6">6.5.1.4</ecNumber>
    </recommendedName>
</protein>
<feature type="active site" description="Tele-AMP-histidine intermediate" evidence="5">
    <location>
        <position position="303"/>
    </location>
</feature>
<dbReference type="Pfam" id="PF01137">
    <property type="entry name" value="RTC"/>
    <property type="match status" value="1"/>
</dbReference>
<dbReference type="Pfam" id="PF05189">
    <property type="entry name" value="RTC_insert"/>
    <property type="match status" value="1"/>
</dbReference>
<dbReference type="Proteomes" id="UP000885863">
    <property type="component" value="Unassembled WGS sequence"/>
</dbReference>
<sequence length="333" mass="36084">MIEIDGSKGEGGGQIIRTAIALSAVTGTPVRITNIRVNRPNPGLSHQHLRGTEFLAKITDAEVQGLKLGSKELVFAPRRIKGGDFDVDIKTAGSISLFLQSLIPAALYASDRLRVRVRGGTDVKWSPPIDFLRFILVPALREMGAEIRIELLRRGYYPKGGGLVQVEIEPSALSGFTPPKLGVDLVKGISHASNLPGHVVRRQAESAEKRLLDLGIRSEITLEQVSEISTGSGIFLYSGYKSGSALGERGKPAESVGLEAADSLITELNAESTVDIYLADQLIPFMALADGRSEITVREISLHLETNIRVVEAFLQRTFRVERTNGAVKVLKP</sequence>
<evidence type="ECO:0000313" key="11">
    <source>
        <dbReference type="EMBL" id="OFV65684.1"/>
    </source>
</evidence>
<dbReference type="GO" id="GO:0003963">
    <property type="term" value="F:RNA-3'-phosphate cyclase activity"/>
    <property type="evidence" value="ECO:0007669"/>
    <property type="project" value="UniProtKB-UniRule"/>
</dbReference>
<dbReference type="EMBL" id="DQZR01000122">
    <property type="protein sequence ID" value="HDM36183.1"/>
    <property type="molecule type" value="Genomic_DNA"/>
</dbReference>
<evidence type="ECO:0000256" key="3">
    <source>
        <dbReference type="ARBA" id="ARBA00022598"/>
    </source>
</evidence>
<gene>
    <name evidence="5" type="primary">rtcA</name>
    <name evidence="9" type="ORF">ENG09_02865</name>
    <name evidence="10" type="ORF">ENI32_04420</name>
    <name evidence="11" type="ORF">SBU_001385</name>
</gene>
<evidence type="ECO:0000259" key="7">
    <source>
        <dbReference type="Pfam" id="PF01137"/>
    </source>
</evidence>
<comment type="similarity">
    <text evidence="1 5">Belongs to the RNA 3'-terminal cyclase family. Type 1 subfamily.</text>
</comment>
<dbReference type="GO" id="GO:0006396">
    <property type="term" value="P:RNA processing"/>
    <property type="evidence" value="ECO:0007669"/>
    <property type="project" value="UniProtKB-UniRule"/>
</dbReference>
<dbReference type="PIRSF" id="PIRSF005378">
    <property type="entry name" value="RNA3'_term_phos_cycl_euk"/>
    <property type="match status" value="1"/>
</dbReference>
<dbReference type="EMBL" id="DRIE01000074">
    <property type="protein sequence ID" value="HEC57113.1"/>
    <property type="molecule type" value="Genomic_DNA"/>
</dbReference>
<dbReference type="InterPro" id="IPR000228">
    <property type="entry name" value="RNA3'_term_phos_cyc"/>
</dbReference>
<dbReference type="InterPro" id="IPR017770">
    <property type="entry name" value="RNA3'_term_phos_cyc_type_1"/>
</dbReference>
<evidence type="ECO:0000256" key="4">
    <source>
        <dbReference type="ARBA" id="ARBA00022741"/>
    </source>
</evidence>
<dbReference type="HAMAP" id="MF_00200">
    <property type="entry name" value="RTC"/>
    <property type="match status" value="1"/>
</dbReference>
<proteinExistence type="inferred from homology"/>
<feature type="binding site" evidence="5">
    <location>
        <begin position="277"/>
        <end position="281"/>
    </location>
    <ligand>
        <name>ATP</name>
        <dbReference type="ChEBI" id="CHEBI:30616"/>
    </ligand>
</feature>
<comment type="catalytic activity">
    <reaction evidence="5">
        <text>a 3'-end 3'-phospho-ribonucleotide-RNA + ATP = a 3'-end 2',3'-cyclophospho-ribonucleotide-RNA + AMP + diphosphate</text>
        <dbReference type="Rhea" id="RHEA:23976"/>
        <dbReference type="Rhea" id="RHEA-COMP:10463"/>
        <dbReference type="Rhea" id="RHEA-COMP:10464"/>
        <dbReference type="ChEBI" id="CHEBI:30616"/>
        <dbReference type="ChEBI" id="CHEBI:33019"/>
        <dbReference type="ChEBI" id="CHEBI:83062"/>
        <dbReference type="ChEBI" id="CHEBI:83064"/>
        <dbReference type="ChEBI" id="CHEBI:456215"/>
        <dbReference type="EC" id="6.5.1.4"/>
    </reaction>
</comment>
<evidence type="ECO:0000256" key="5">
    <source>
        <dbReference type="HAMAP-Rule" id="MF_00200"/>
    </source>
</evidence>
<dbReference type="InterPro" id="IPR023797">
    <property type="entry name" value="RNA3'_phos_cyclase_dom"/>
</dbReference>
<dbReference type="PANTHER" id="PTHR11096:SF0">
    <property type="entry name" value="RNA 3'-TERMINAL PHOSPHATE CYCLASE"/>
    <property type="match status" value="1"/>
</dbReference>
<evidence type="ECO:0000313" key="10">
    <source>
        <dbReference type="EMBL" id="HEC57113.1"/>
    </source>
</evidence>
<dbReference type="InterPro" id="IPR013791">
    <property type="entry name" value="RNA3'-term_phos_cycl_insert"/>
</dbReference>
<keyword evidence="12" id="KW-1185">Reference proteome</keyword>
<dbReference type="Proteomes" id="UP000885936">
    <property type="component" value="Unassembled WGS sequence"/>
</dbReference>
<accession>A0A1F2P3C2</accession>
<dbReference type="EC" id="6.5.1.4" evidence="5 6"/>
<organism evidence="11 12">
    <name type="scientific">Candidatus Syntropharchaeum butanivorans</name>
    <dbReference type="NCBI Taxonomy" id="1839936"/>
    <lineage>
        <taxon>Archaea</taxon>
        <taxon>Methanobacteriati</taxon>
        <taxon>Methanobacteriota</taxon>
        <taxon>Stenosarchaea group</taxon>
        <taxon>Methanomicrobia</taxon>
        <taxon>Methanosarcinales</taxon>
        <taxon>ANME-2 cluster</taxon>
        <taxon>Candidatus Syntropharchaeum</taxon>
    </lineage>
</organism>
<dbReference type="NCBIfam" id="TIGR03399">
    <property type="entry name" value="RNA_3prim_cycl"/>
    <property type="match status" value="1"/>
</dbReference>
<name>A0A1F2P3C2_9EURY</name>
<evidence type="ECO:0000256" key="1">
    <source>
        <dbReference type="ARBA" id="ARBA00009206"/>
    </source>
</evidence>
<dbReference type="GO" id="GO:0005737">
    <property type="term" value="C:cytoplasm"/>
    <property type="evidence" value="ECO:0007669"/>
    <property type="project" value="UniProtKB-SubCell"/>
</dbReference>
<keyword evidence="5" id="KW-0067">ATP-binding</keyword>
<keyword evidence="5" id="KW-0963">Cytoplasm</keyword>
<dbReference type="InterPro" id="IPR020719">
    <property type="entry name" value="RNA3'_term_phos_cycl-like_CS"/>
</dbReference>
<dbReference type="PROSITE" id="PS01287">
    <property type="entry name" value="RTC"/>
    <property type="match status" value="1"/>
</dbReference>
<dbReference type="InterPro" id="IPR013792">
    <property type="entry name" value="RNA3'P_cycl/enolpyr_Trfase_a/b"/>
</dbReference>
<comment type="subcellular location">
    <subcellularLocation>
        <location evidence="5">Cytoplasm</location>
    </subcellularLocation>
</comment>
<comment type="function">
    <text evidence="5">Catalyzes the conversion of 3'-phosphate to a 2',3'-cyclic phosphodiester at the end of RNA. The mechanism of action of the enzyme occurs in 3 steps: (A) adenylation of the enzyme by ATP; (B) transfer of adenylate to an RNA-N3'P to produce RNA-N3'PP5'A; (C) and attack of the adjacent 2'-hydroxyl on the 3'-phosphorus in the diester linkage to produce the cyclic end product. The biological role of this enzyme is unknown but it is likely to function in some aspects of cellular RNA processing.</text>
</comment>
<dbReference type="InterPro" id="IPR036553">
    <property type="entry name" value="RPTC_insert"/>
</dbReference>
<evidence type="ECO:0000313" key="12">
    <source>
        <dbReference type="Proteomes" id="UP000185779"/>
    </source>
</evidence>
<feature type="binding site" evidence="5">
    <location>
        <position position="100"/>
    </location>
    <ligand>
        <name>ATP</name>
        <dbReference type="ChEBI" id="CHEBI:30616"/>
    </ligand>
</feature>
<dbReference type="InterPro" id="IPR037136">
    <property type="entry name" value="RNA3'_phos_cyclase_dom_sf"/>
</dbReference>